<gene>
    <name evidence="1" type="ORF">QBC36DRAFT_350072</name>
</gene>
<dbReference type="Proteomes" id="UP001302321">
    <property type="component" value="Unassembled WGS sequence"/>
</dbReference>
<reference evidence="1" key="1">
    <citation type="journal article" date="2023" name="Mol. Phylogenet. Evol.">
        <title>Genome-scale phylogeny and comparative genomics of the fungal order Sordariales.</title>
        <authorList>
            <person name="Hensen N."/>
            <person name="Bonometti L."/>
            <person name="Westerberg I."/>
            <person name="Brannstrom I.O."/>
            <person name="Guillou S."/>
            <person name="Cros-Aarteil S."/>
            <person name="Calhoun S."/>
            <person name="Haridas S."/>
            <person name="Kuo A."/>
            <person name="Mondo S."/>
            <person name="Pangilinan J."/>
            <person name="Riley R."/>
            <person name="LaButti K."/>
            <person name="Andreopoulos B."/>
            <person name="Lipzen A."/>
            <person name="Chen C."/>
            <person name="Yan M."/>
            <person name="Daum C."/>
            <person name="Ng V."/>
            <person name="Clum A."/>
            <person name="Steindorff A."/>
            <person name="Ohm R.A."/>
            <person name="Martin F."/>
            <person name="Silar P."/>
            <person name="Natvig D.O."/>
            <person name="Lalanne C."/>
            <person name="Gautier V."/>
            <person name="Ament-Velasquez S.L."/>
            <person name="Kruys A."/>
            <person name="Hutchinson M.I."/>
            <person name="Powell A.J."/>
            <person name="Barry K."/>
            <person name="Miller A.N."/>
            <person name="Grigoriev I.V."/>
            <person name="Debuchy R."/>
            <person name="Gladieux P."/>
            <person name="Hiltunen Thoren M."/>
            <person name="Johannesson H."/>
        </authorList>
    </citation>
    <scope>NUCLEOTIDE SEQUENCE</scope>
    <source>
        <strain evidence="1">CBS 892.96</strain>
    </source>
</reference>
<proteinExistence type="predicted"/>
<reference evidence="1" key="2">
    <citation type="submission" date="2023-05" db="EMBL/GenBank/DDBJ databases">
        <authorList>
            <consortium name="Lawrence Berkeley National Laboratory"/>
            <person name="Steindorff A."/>
            <person name="Hensen N."/>
            <person name="Bonometti L."/>
            <person name="Westerberg I."/>
            <person name="Brannstrom I.O."/>
            <person name="Guillou S."/>
            <person name="Cros-Aarteil S."/>
            <person name="Calhoun S."/>
            <person name="Haridas S."/>
            <person name="Kuo A."/>
            <person name="Mondo S."/>
            <person name="Pangilinan J."/>
            <person name="Riley R."/>
            <person name="Labutti K."/>
            <person name="Andreopoulos B."/>
            <person name="Lipzen A."/>
            <person name="Chen C."/>
            <person name="Yanf M."/>
            <person name="Daum C."/>
            <person name="Ng V."/>
            <person name="Clum A."/>
            <person name="Ohm R."/>
            <person name="Martin F."/>
            <person name="Silar P."/>
            <person name="Natvig D."/>
            <person name="Lalanne C."/>
            <person name="Gautier V."/>
            <person name="Ament-Velasquez S.L."/>
            <person name="Kruys A."/>
            <person name="Hutchinson M.I."/>
            <person name="Powell A.J."/>
            <person name="Barry K."/>
            <person name="Miller A.N."/>
            <person name="Grigoriev I.V."/>
            <person name="Debuchy R."/>
            <person name="Gladieux P."/>
            <person name="Thoren M.H."/>
            <person name="Johannesson H."/>
        </authorList>
    </citation>
    <scope>NUCLEOTIDE SEQUENCE</scope>
    <source>
        <strain evidence="1">CBS 892.96</strain>
    </source>
</reference>
<organism evidence="1 2">
    <name type="scientific">Triangularia setosa</name>
    <dbReference type="NCBI Taxonomy" id="2587417"/>
    <lineage>
        <taxon>Eukaryota</taxon>
        <taxon>Fungi</taxon>
        <taxon>Dikarya</taxon>
        <taxon>Ascomycota</taxon>
        <taxon>Pezizomycotina</taxon>
        <taxon>Sordariomycetes</taxon>
        <taxon>Sordariomycetidae</taxon>
        <taxon>Sordariales</taxon>
        <taxon>Podosporaceae</taxon>
        <taxon>Triangularia</taxon>
    </lineage>
</organism>
<keyword evidence="2" id="KW-1185">Reference proteome</keyword>
<dbReference type="EMBL" id="MU866503">
    <property type="protein sequence ID" value="KAK4171802.1"/>
    <property type="molecule type" value="Genomic_DNA"/>
</dbReference>
<accession>A0AAN7A476</accession>
<evidence type="ECO:0000313" key="2">
    <source>
        <dbReference type="Proteomes" id="UP001302321"/>
    </source>
</evidence>
<comment type="caution">
    <text evidence="1">The sequence shown here is derived from an EMBL/GenBank/DDBJ whole genome shotgun (WGS) entry which is preliminary data.</text>
</comment>
<evidence type="ECO:0000313" key="1">
    <source>
        <dbReference type="EMBL" id="KAK4171802.1"/>
    </source>
</evidence>
<protein>
    <submittedName>
        <fullName evidence="1">Uncharacterized protein</fullName>
    </submittedName>
</protein>
<dbReference type="AlphaFoldDB" id="A0AAN7A476"/>
<sequence length="355" mass="39887">MVTVREKRLDVPTVDNFGRRWNLVTAVLGDYVYIDGGEITQFEDGSPRSRIYLTSSCAVNSTLSIDLSISWSTSDASFRTVQKFNIPRNKPMIWIDKADKGGFYIWSRAFYLGRGLTDCEMWKFSADSQGGGSRSLDFSIGGYASPLTQPGFTNIWHQIIPRIVVFDMWTKEISNRTATDEGLKRSPFDTLIGGKAHFNPRFIGTETDRGLILVLDGTIPMESSPGFDLKNPTLFDSDTREKYRQAATGNILPYPRSHFCITGFTVAGDGYDVTRMPTFSVFPALCEPRSDSSSRISVHPVGISAIFQFPNRFKSLNSSAHVHFDMATLAWKDIYGPNAKDYERAKAFMNWYQNG</sequence>
<name>A0AAN7A476_9PEZI</name>